<feature type="compositionally biased region" description="Gly residues" evidence="7">
    <location>
        <begin position="108"/>
        <end position="119"/>
    </location>
</feature>
<keyword evidence="2 6" id="KW-0694">RNA-binding</keyword>
<dbReference type="PROSITE" id="PS50102">
    <property type="entry name" value="RRM"/>
    <property type="match status" value="1"/>
</dbReference>
<gene>
    <name evidence="9" type="ORF">CVLEPA_LOCUS10587</name>
</gene>
<evidence type="ECO:0000256" key="1">
    <source>
        <dbReference type="ARBA" id="ARBA00015058"/>
    </source>
</evidence>
<evidence type="ECO:0000256" key="2">
    <source>
        <dbReference type="ARBA" id="ARBA00022884"/>
    </source>
</evidence>
<dbReference type="InterPro" id="IPR051106">
    <property type="entry name" value="RNA-bind/splicing_reg"/>
</dbReference>
<evidence type="ECO:0000256" key="5">
    <source>
        <dbReference type="ARBA" id="ARBA00032663"/>
    </source>
</evidence>
<dbReference type="InterPro" id="IPR012677">
    <property type="entry name" value="Nucleotide-bd_a/b_plait_sf"/>
</dbReference>
<evidence type="ECO:0000256" key="4">
    <source>
        <dbReference type="ARBA" id="ARBA00029667"/>
    </source>
</evidence>
<dbReference type="Proteomes" id="UP001642483">
    <property type="component" value="Unassembled WGS sequence"/>
</dbReference>
<dbReference type="InterPro" id="IPR035979">
    <property type="entry name" value="RBD_domain_sf"/>
</dbReference>
<evidence type="ECO:0000256" key="3">
    <source>
        <dbReference type="ARBA" id="ARBA00029589"/>
    </source>
</evidence>
<evidence type="ECO:0000256" key="6">
    <source>
        <dbReference type="PROSITE-ProRule" id="PRU00176"/>
    </source>
</evidence>
<feature type="region of interest" description="Disordered" evidence="7">
    <location>
        <begin position="92"/>
        <end position="119"/>
    </location>
</feature>
<sequence>MSYDCQVFVGNVSHYHLEENLMGTFGGHHRVKEVEMICDRETDIPLGFAYVTFFEPKEVQLAIDEFNGTGYMERKLIVRKADRRNDKLNYQREGDGLGCGDDNYGGRRSCGGGSGDGGH</sequence>
<dbReference type="Pfam" id="PF00076">
    <property type="entry name" value="RRM_1"/>
    <property type="match status" value="1"/>
</dbReference>
<dbReference type="InterPro" id="IPR000504">
    <property type="entry name" value="RRM_dom"/>
</dbReference>
<evidence type="ECO:0000313" key="9">
    <source>
        <dbReference type="EMBL" id="CAK8680323.1"/>
    </source>
</evidence>
<keyword evidence="10" id="KW-1185">Reference proteome</keyword>
<protein>
    <recommendedName>
        <fullName evidence="1">Serine/arginine-rich splicing factor 2</fullName>
    </recommendedName>
    <alternativeName>
        <fullName evidence="5">Splicing component, 35 kDa</fullName>
    </alternativeName>
    <alternativeName>
        <fullName evidence="4">Splicing factor SC35</fullName>
    </alternativeName>
    <alternativeName>
        <fullName evidence="3">Splicing factor, arginine/serine-rich 2</fullName>
    </alternativeName>
</protein>
<feature type="domain" description="RRM" evidence="8">
    <location>
        <begin position="5"/>
        <end position="83"/>
    </location>
</feature>
<dbReference type="Gene3D" id="3.30.70.330">
    <property type="match status" value="1"/>
</dbReference>
<dbReference type="PANTHER" id="PTHR48028:SF2">
    <property type="entry name" value="GLYCINE-RICH RNA-BINDING PROTEIN RZ1A"/>
    <property type="match status" value="1"/>
</dbReference>
<dbReference type="SMART" id="SM00360">
    <property type="entry name" value="RRM"/>
    <property type="match status" value="1"/>
</dbReference>
<accession>A0ABP0FMS5</accession>
<dbReference type="EMBL" id="CAWYQH010000068">
    <property type="protein sequence ID" value="CAK8680323.1"/>
    <property type="molecule type" value="Genomic_DNA"/>
</dbReference>
<proteinExistence type="predicted"/>
<dbReference type="SUPFAM" id="SSF54928">
    <property type="entry name" value="RNA-binding domain, RBD"/>
    <property type="match status" value="1"/>
</dbReference>
<evidence type="ECO:0000256" key="7">
    <source>
        <dbReference type="SAM" id="MobiDB-lite"/>
    </source>
</evidence>
<dbReference type="PANTHER" id="PTHR48028">
    <property type="entry name" value="GLYCINE-RICH RNA-BINDING PROTEIN RZ1A"/>
    <property type="match status" value="1"/>
</dbReference>
<evidence type="ECO:0000313" key="10">
    <source>
        <dbReference type="Proteomes" id="UP001642483"/>
    </source>
</evidence>
<name>A0ABP0FMS5_CLALP</name>
<reference evidence="9 10" key="1">
    <citation type="submission" date="2024-02" db="EMBL/GenBank/DDBJ databases">
        <authorList>
            <person name="Daric V."/>
            <person name="Darras S."/>
        </authorList>
    </citation>
    <scope>NUCLEOTIDE SEQUENCE [LARGE SCALE GENOMIC DNA]</scope>
</reference>
<evidence type="ECO:0000259" key="8">
    <source>
        <dbReference type="PROSITE" id="PS50102"/>
    </source>
</evidence>
<organism evidence="9 10">
    <name type="scientific">Clavelina lepadiformis</name>
    <name type="common">Light-bulb sea squirt</name>
    <name type="synonym">Ascidia lepadiformis</name>
    <dbReference type="NCBI Taxonomy" id="159417"/>
    <lineage>
        <taxon>Eukaryota</taxon>
        <taxon>Metazoa</taxon>
        <taxon>Chordata</taxon>
        <taxon>Tunicata</taxon>
        <taxon>Ascidiacea</taxon>
        <taxon>Aplousobranchia</taxon>
        <taxon>Clavelinidae</taxon>
        <taxon>Clavelina</taxon>
    </lineage>
</organism>
<comment type="caution">
    <text evidence="9">The sequence shown here is derived from an EMBL/GenBank/DDBJ whole genome shotgun (WGS) entry which is preliminary data.</text>
</comment>